<reference evidence="2 3" key="1">
    <citation type="submission" date="2019-09" db="EMBL/GenBank/DDBJ databases">
        <title>The complete genome of Methanoplanus sp. FWC-SCC4.</title>
        <authorList>
            <person name="Chen S.-C."/>
            <person name="Zhou Y.-Z."/>
            <person name="Lai M.-C."/>
        </authorList>
    </citation>
    <scope>NUCLEOTIDE SEQUENCE [LARGE SCALE GENOMIC DNA]</scope>
    <source>
        <strain evidence="2 3">FWC-SCC4</strain>
    </source>
</reference>
<proteinExistence type="predicted"/>
<evidence type="ECO:0000313" key="2">
    <source>
        <dbReference type="EMBL" id="WOF17179.1"/>
    </source>
</evidence>
<evidence type="ECO:0000313" key="3">
    <source>
        <dbReference type="Proteomes" id="UP001301797"/>
    </source>
</evidence>
<accession>A0AA97FFE2</accession>
<feature type="transmembrane region" description="Helical" evidence="1">
    <location>
        <begin position="123"/>
        <end position="147"/>
    </location>
</feature>
<dbReference type="EMBL" id="CP043875">
    <property type="protein sequence ID" value="WOF17179.1"/>
    <property type="molecule type" value="Genomic_DNA"/>
</dbReference>
<gene>
    <name evidence="2" type="ORF">F1737_11060</name>
</gene>
<sequence>MVECVINVNKRGINSIEAPKSVETIVGEDIILKIFNNGSPLHLTVSVINGRVFTHFLHENIFMEESVSLKIPVLSNSPPGKFQVEVITGYGAVKKSFDVIVKEREIEIPEIVEDIPVSIDKKVFVYPAALIILIVLGWIAYIVSYLYLDKVTGFASVIILTITVLIAWRYRP</sequence>
<keyword evidence="3" id="KW-1185">Reference proteome</keyword>
<dbReference type="RefSeq" id="WP_317136640.1">
    <property type="nucleotide sequence ID" value="NZ_CP043875.1"/>
</dbReference>
<dbReference type="KEGG" id="mefw:F1737_11060"/>
<dbReference type="Proteomes" id="UP001301797">
    <property type="component" value="Chromosome"/>
</dbReference>
<dbReference type="GeneID" id="85230716"/>
<feature type="transmembrane region" description="Helical" evidence="1">
    <location>
        <begin position="153"/>
        <end position="170"/>
    </location>
</feature>
<keyword evidence="1" id="KW-0812">Transmembrane</keyword>
<organism evidence="2 3">
    <name type="scientific">Methanochimaera problematica</name>
    <dbReference type="NCBI Taxonomy" id="2609417"/>
    <lineage>
        <taxon>Archaea</taxon>
        <taxon>Methanobacteriati</taxon>
        <taxon>Methanobacteriota</taxon>
        <taxon>Stenosarchaea group</taxon>
        <taxon>Methanomicrobia</taxon>
        <taxon>Methanomicrobiales</taxon>
        <taxon>Methanomicrobiaceae</taxon>
        <taxon>Methanochimaera</taxon>
    </lineage>
</organism>
<name>A0AA97FFE2_9EURY</name>
<evidence type="ECO:0000256" key="1">
    <source>
        <dbReference type="SAM" id="Phobius"/>
    </source>
</evidence>
<protein>
    <submittedName>
        <fullName evidence="2">Uncharacterized protein</fullName>
    </submittedName>
</protein>
<dbReference type="AlphaFoldDB" id="A0AA97FFE2"/>
<keyword evidence="1" id="KW-0472">Membrane</keyword>
<keyword evidence="1" id="KW-1133">Transmembrane helix</keyword>